<evidence type="ECO:0000256" key="5">
    <source>
        <dbReference type="ARBA" id="ARBA00023180"/>
    </source>
</evidence>
<feature type="transmembrane region" description="Helical" evidence="7">
    <location>
        <begin position="367"/>
        <end position="388"/>
    </location>
</feature>
<feature type="transmembrane region" description="Helical" evidence="7">
    <location>
        <begin position="278"/>
        <end position="296"/>
    </location>
</feature>
<dbReference type="AlphaFoldDB" id="A0A182VTG7"/>
<feature type="transmembrane region" description="Helical" evidence="7">
    <location>
        <begin position="459"/>
        <end position="483"/>
    </location>
</feature>
<dbReference type="PROSITE" id="PS50850">
    <property type="entry name" value="MFS"/>
    <property type="match status" value="1"/>
</dbReference>
<feature type="transmembrane region" description="Helical" evidence="7">
    <location>
        <begin position="589"/>
        <end position="610"/>
    </location>
</feature>
<evidence type="ECO:0000259" key="8">
    <source>
        <dbReference type="PROSITE" id="PS50850"/>
    </source>
</evidence>
<keyword evidence="3 7" id="KW-1133">Transmembrane helix</keyword>
<feature type="transmembrane region" description="Helical" evidence="7">
    <location>
        <begin position="206"/>
        <end position="229"/>
    </location>
</feature>
<dbReference type="InterPro" id="IPR024964">
    <property type="entry name" value="CTLH/CRA"/>
</dbReference>
<keyword evidence="11" id="KW-1185">Reference proteome</keyword>
<feature type="transmembrane region" description="Helical" evidence="7">
    <location>
        <begin position="553"/>
        <end position="577"/>
    </location>
</feature>
<dbReference type="GO" id="GO:0016020">
    <property type="term" value="C:membrane"/>
    <property type="evidence" value="ECO:0007669"/>
    <property type="project" value="UniProtKB-SubCell"/>
</dbReference>
<evidence type="ECO:0000259" key="9">
    <source>
        <dbReference type="PROSITE" id="PS50897"/>
    </source>
</evidence>
<dbReference type="InterPro" id="IPR013144">
    <property type="entry name" value="CRA_dom"/>
</dbReference>
<name>A0A182VTG7_9DIPT</name>
<keyword evidence="4 7" id="KW-0472">Membrane</keyword>
<dbReference type="InterPro" id="IPR036259">
    <property type="entry name" value="MFS_trans_sf"/>
</dbReference>
<dbReference type="Pfam" id="PF00083">
    <property type="entry name" value="Sugar_tr"/>
    <property type="match status" value="1"/>
</dbReference>
<reference evidence="11" key="1">
    <citation type="submission" date="2013-03" db="EMBL/GenBank/DDBJ databases">
        <title>The Genome Sequence of Anopheles minimus MINIMUS1.</title>
        <authorList>
            <consortium name="The Broad Institute Genomics Platform"/>
            <person name="Neafsey D.E."/>
            <person name="Walton C."/>
            <person name="Walker B."/>
            <person name="Young S.K."/>
            <person name="Zeng Q."/>
            <person name="Gargeya S."/>
            <person name="Fitzgerald M."/>
            <person name="Haas B."/>
            <person name="Abouelleil A."/>
            <person name="Allen A.W."/>
            <person name="Alvarado L."/>
            <person name="Arachchi H.M."/>
            <person name="Berlin A.M."/>
            <person name="Chapman S.B."/>
            <person name="Gainer-Dewar J."/>
            <person name="Goldberg J."/>
            <person name="Griggs A."/>
            <person name="Gujja S."/>
            <person name="Hansen M."/>
            <person name="Howarth C."/>
            <person name="Imamovic A."/>
            <person name="Ireland A."/>
            <person name="Larimer J."/>
            <person name="McCowan C."/>
            <person name="Murphy C."/>
            <person name="Pearson M."/>
            <person name="Poon T.W."/>
            <person name="Priest M."/>
            <person name="Roberts A."/>
            <person name="Saif S."/>
            <person name="Shea T."/>
            <person name="Sisk P."/>
            <person name="Sykes S."/>
            <person name="Wortman J."/>
            <person name="Nusbaum C."/>
            <person name="Birren B."/>
        </authorList>
    </citation>
    <scope>NUCLEOTIDE SEQUENCE [LARGE SCALE GENOMIC DNA]</scope>
    <source>
        <strain evidence="11">MINIMUS1</strain>
    </source>
</reference>
<dbReference type="Proteomes" id="UP000075920">
    <property type="component" value="Unassembled WGS sequence"/>
</dbReference>
<keyword evidence="6" id="KW-0175">Coiled coil</keyword>
<dbReference type="InterPro" id="IPR005829">
    <property type="entry name" value="Sugar_transporter_CS"/>
</dbReference>
<dbReference type="VEuPathDB" id="VectorBase:AMIN001358"/>
<dbReference type="Gene3D" id="1.20.1250.20">
    <property type="entry name" value="MFS general substrate transporter like domains"/>
    <property type="match status" value="1"/>
</dbReference>
<feature type="transmembrane region" description="Helical" evidence="7">
    <location>
        <begin position="495"/>
        <end position="514"/>
    </location>
</feature>
<dbReference type="FunFam" id="1.20.1250.20:FF:000249">
    <property type="entry name" value="facilitated trehalose transporter Tret1"/>
    <property type="match status" value="1"/>
</dbReference>
<dbReference type="SMART" id="SM00757">
    <property type="entry name" value="CRA"/>
    <property type="match status" value="1"/>
</dbReference>
<dbReference type="GO" id="GO:0022857">
    <property type="term" value="F:transmembrane transporter activity"/>
    <property type="evidence" value="ECO:0007669"/>
    <property type="project" value="InterPro"/>
</dbReference>
<dbReference type="STRING" id="112268.A0A182VTG7"/>
<dbReference type="PRINTS" id="PR00171">
    <property type="entry name" value="SUGRTRNSPORT"/>
</dbReference>
<dbReference type="PROSITE" id="PS00216">
    <property type="entry name" value="SUGAR_TRANSPORT_1"/>
    <property type="match status" value="1"/>
</dbReference>
<sequence>MQESNVHPTISLHSLEARQQICETIRYGNALEAVHLMGELFPGLLETDHLLKFLLLQLHLLETIRAGRAEDALFFAQKLPLEVAEHTPEVTDEIQRTLSLLIYDDPLKCPFGALLEQSHRDKVARAFNEKIFKWTNEGLPSTGVNHLLKMMVWCQDELSKGKVQLYRMSGKDSAEVEAALTEKSPSKSPNHAVLTQLTRRAAITQIITAVVANITIISSGMGIGFPSIAMIELTNSTTSVVLTESNATWFASITSIMCPFGGLLSGYLLDKVGRKKTLYFINIISIVSWAIMSFASRTDSTTLFIQLIVARIIIGIAIGLSSTPASVYAAEVAHPNLRGRLTLLTAFCTAIGMLSIYTLGYVFKNDWRFVCMICGVFTIVSLLTVIPLPESPSWLVSKKRLPKAERCLKVVRAIKEDDHPEIRAELEALEQNIARFRSSQDGKKSKLDQLKKPEVYKPLTIMCTFFFFQQFTGIFVIIVYAASFSIEAGVAIDPFLSAVFVGLTRVVTTVLMSFISDKFGRRPPALFSGFGMATCMFGLAVCAMHPVKETSFSWIPTVLLVAFIFTATLGFLTLPFSMNAEVYPTKIRGFASGLTIFFGYTMSFIILKIYPSLVETIGNANVFILFGCLSMLGIVFVYFFLPETKGRTLEDIENHFRGNKSTAKPDVEMKTMLAAQHD</sequence>
<evidence type="ECO:0000256" key="6">
    <source>
        <dbReference type="SAM" id="Coils"/>
    </source>
</evidence>
<dbReference type="NCBIfam" id="TIGR00879">
    <property type="entry name" value="SP"/>
    <property type="match status" value="1"/>
</dbReference>
<dbReference type="InterPro" id="IPR020846">
    <property type="entry name" value="MFS_dom"/>
</dbReference>
<protein>
    <recommendedName>
        <fullName evidence="12">Major facilitator superfamily (MFS) profile domain-containing protein</fullName>
    </recommendedName>
</protein>
<evidence type="ECO:0000256" key="2">
    <source>
        <dbReference type="ARBA" id="ARBA00022692"/>
    </source>
</evidence>
<dbReference type="SUPFAM" id="SSF103473">
    <property type="entry name" value="MFS general substrate transporter"/>
    <property type="match status" value="1"/>
</dbReference>
<keyword evidence="5" id="KW-0325">Glycoprotein</keyword>
<evidence type="ECO:0000256" key="7">
    <source>
        <dbReference type="SAM" id="Phobius"/>
    </source>
</evidence>
<feature type="domain" description="CTLH" evidence="9">
    <location>
        <begin position="14"/>
        <end position="71"/>
    </location>
</feature>
<dbReference type="SMART" id="SM00668">
    <property type="entry name" value="CTLH"/>
    <property type="match status" value="1"/>
</dbReference>
<dbReference type="Pfam" id="PF10607">
    <property type="entry name" value="CTLH"/>
    <property type="match status" value="1"/>
</dbReference>
<feature type="domain" description="Major facilitator superfamily (MFS) profile" evidence="8">
    <location>
        <begin position="208"/>
        <end position="645"/>
    </location>
</feature>
<feature type="transmembrane region" description="Helical" evidence="7">
    <location>
        <begin position="308"/>
        <end position="329"/>
    </location>
</feature>
<evidence type="ECO:0000256" key="1">
    <source>
        <dbReference type="ARBA" id="ARBA00004141"/>
    </source>
</evidence>
<dbReference type="InterPro" id="IPR003663">
    <property type="entry name" value="Sugar/inositol_transpt"/>
</dbReference>
<feature type="transmembrane region" description="Helical" evidence="7">
    <location>
        <begin position="622"/>
        <end position="641"/>
    </location>
</feature>
<dbReference type="PROSITE" id="PS50897">
    <property type="entry name" value="CTLH"/>
    <property type="match status" value="1"/>
</dbReference>
<evidence type="ECO:0000256" key="4">
    <source>
        <dbReference type="ARBA" id="ARBA00023136"/>
    </source>
</evidence>
<evidence type="ECO:0008006" key="12">
    <source>
        <dbReference type="Google" id="ProtNLM"/>
    </source>
</evidence>
<evidence type="ECO:0000313" key="10">
    <source>
        <dbReference type="EnsemblMetazoa" id="AMIN001358-PA"/>
    </source>
</evidence>
<feature type="transmembrane region" description="Helical" evidence="7">
    <location>
        <begin position="249"/>
        <end position="269"/>
    </location>
</feature>
<dbReference type="InterPro" id="IPR006595">
    <property type="entry name" value="CTLH_C"/>
</dbReference>
<dbReference type="EnsemblMetazoa" id="AMIN001358-RA">
    <property type="protein sequence ID" value="AMIN001358-PA"/>
    <property type="gene ID" value="AMIN001358"/>
</dbReference>
<feature type="transmembrane region" description="Helical" evidence="7">
    <location>
        <begin position="341"/>
        <end position="361"/>
    </location>
</feature>
<feature type="transmembrane region" description="Helical" evidence="7">
    <location>
        <begin position="526"/>
        <end position="547"/>
    </location>
</feature>
<comment type="subcellular location">
    <subcellularLocation>
        <location evidence="1">Membrane</location>
        <topology evidence="1">Multi-pass membrane protein</topology>
    </subcellularLocation>
</comment>
<organism evidence="10 11">
    <name type="scientific">Anopheles minimus</name>
    <dbReference type="NCBI Taxonomy" id="112268"/>
    <lineage>
        <taxon>Eukaryota</taxon>
        <taxon>Metazoa</taxon>
        <taxon>Ecdysozoa</taxon>
        <taxon>Arthropoda</taxon>
        <taxon>Hexapoda</taxon>
        <taxon>Insecta</taxon>
        <taxon>Pterygota</taxon>
        <taxon>Neoptera</taxon>
        <taxon>Endopterygota</taxon>
        <taxon>Diptera</taxon>
        <taxon>Nematocera</taxon>
        <taxon>Culicoidea</taxon>
        <taxon>Culicidae</taxon>
        <taxon>Anophelinae</taxon>
        <taxon>Anopheles</taxon>
    </lineage>
</organism>
<evidence type="ECO:0000313" key="11">
    <source>
        <dbReference type="Proteomes" id="UP000075920"/>
    </source>
</evidence>
<proteinExistence type="predicted"/>
<reference evidence="10" key="2">
    <citation type="submission" date="2020-05" db="UniProtKB">
        <authorList>
            <consortium name="EnsemblMetazoa"/>
        </authorList>
    </citation>
    <scope>IDENTIFICATION</scope>
    <source>
        <strain evidence="10">MINIMUS1</strain>
    </source>
</reference>
<dbReference type="InterPro" id="IPR005828">
    <property type="entry name" value="MFS_sugar_transport-like"/>
</dbReference>
<evidence type="ECO:0000256" key="3">
    <source>
        <dbReference type="ARBA" id="ARBA00022989"/>
    </source>
</evidence>
<accession>A0A182VTG7</accession>
<dbReference type="PROSITE" id="PS00217">
    <property type="entry name" value="SUGAR_TRANSPORT_2"/>
    <property type="match status" value="1"/>
</dbReference>
<dbReference type="PANTHER" id="PTHR48021:SF89">
    <property type="entry name" value="FI02132P-RELATED"/>
    <property type="match status" value="1"/>
</dbReference>
<feature type="coiled-coil region" evidence="6">
    <location>
        <begin position="412"/>
        <end position="439"/>
    </location>
</feature>
<dbReference type="InterPro" id="IPR050549">
    <property type="entry name" value="MFS_Trehalose_Transporter"/>
</dbReference>
<keyword evidence="2 7" id="KW-0812">Transmembrane</keyword>
<dbReference type="PANTHER" id="PTHR48021">
    <property type="match status" value="1"/>
</dbReference>